<sequence length="162" mass="17529">MAVDIFIKIGDIKGESMDKAHKDEIDVLNWSWGMAQSGNMHVGGGGGAGKVNIQDLSLTKYVDKASPNLMMHCASGKHIDKVKLTVRKAGGESQVEYMVINLEEVLVTSLSTGGSGSDDRLTENVTLNFAQVMVDYQPQKADGTKDGGPIKFGWNIRSNTKR</sequence>
<keyword evidence="2" id="KW-1185">Reference proteome</keyword>
<dbReference type="Pfam" id="PF05638">
    <property type="entry name" value="T6SS_HCP"/>
    <property type="match status" value="1"/>
</dbReference>
<gene>
    <name evidence="1" type="ORF">ACR52_10060</name>
</gene>
<accession>A0A0J8IV35</accession>
<dbReference type="AlphaFoldDB" id="A0A0J8IV35"/>
<dbReference type="PATRIC" id="fig|1674920.3.peg.4848"/>
<proteinExistence type="predicted"/>
<dbReference type="InterPro" id="IPR053165">
    <property type="entry name" value="HSI-I_assembly_Hcp1"/>
</dbReference>
<reference evidence="1 2" key="1">
    <citation type="submission" date="2015-06" db="EMBL/GenBank/DDBJ databases">
        <title>Draft genome sequence of an Antarctic Pseudomonas sp. strain KG01 with full potential for biotechnological applications.</title>
        <authorList>
            <person name="Pavlov M.S."/>
            <person name="Lira F."/>
            <person name="Martinez J.L."/>
            <person name="Marshall S.H."/>
        </authorList>
    </citation>
    <scope>NUCLEOTIDE SEQUENCE [LARGE SCALE GENOMIC DNA]</scope>
    <source>
        <strain evidence="1 2">KG01</strain>
    </source>
</reference>
<evidence type="ECO:0000313" key="2">
    <source>
        <dbReference type="Proteomes" id="UP000037551"/>
    </source>
</evidence>
<evidence type="ECO:0000313" key="1">
    <source>
        <dbReference type="EMBL" id="KMT55701.1"/>
    </source>
</evidence>
<name>A0A0J8IV35_9PSED</name>
<organism evidence="1 2">
    <name type="scientific">Pseudomonas fildesensis</name>
    <dbReference type="NCBI Taxonomy" id="1674920"/>
    <lineage>
        <taxon>Bacteria</taxon>
        <taxon>Pseudomonadati</taxon>
        <taxon>Pseudomonadota</taxon>
        <taxon>Gammaproteobacteria</taxon>
        <taxon>Pseudomonadales</taxon>
        <taxon>Pseudomonadaceae</taxon>
        <taxon>Pseudomonas</taxon>
    </lineage>
</organism>
<dbReference type="Gene3D" id="2.30.110.20">
    <property type="entry name" value="Hcp1-like"/>
    <property type="match status" value="1"/>
</dbReference>
<comment type="caution">
    <text evidence="1">The sequence shown here is derived from an EMBL/GenBank/DDBJ whole genome shotgun (WGS) entry which is preliminary data.</text>
</comment>
<dbReference type="OrthoDB" id="4865570at2"/>
<dbReference type="Proteomes" id="UP000037551">
    <property type="component" value="Unassembled WGS sequence"/>
</dbReference>
<dbReference type="NCBIfam" id="TIGR03344">
    <property type="entry name" value="VI_effect_Hcp1"/>
    <property type="match status" value="1"/>
</dbReference>
<dbReference type="PANTHER" id="PTHR36152:SF5">
    <property type="entry name" value="PROTEIN HCP1"/>
    <property type="match status" value="1"/>
</dbReference>
<dbReference type="PANTHER" id="PTHR36152">
    <property type="entry name" value="CYTOPLASMIC PROTEIN-RELATED"/>
    <property type="match status" value="1"/>
</dbReference>
<dbReference type="InterPro" id="IPR008514">
    <property type="entry name" value="T6SS_Hcp"/>
</dbReference>
<dbReference type="InterPro" id="IPR036624">
    <property type="entry name" value="Hcp1-lik_sf"/>
</dbReference>
<dbReference type="EMBL" id="LFMW01000006">
    <property type="protein sequence ID" value="KMT55701.1"/>
    <property type="molecule type" value="Genomic_DNA"/>
</dbReference>
<dbReference type="SUPFAM" id="SSF141452">
    <property type="entry name" value="Hcp1-like"/>
    <property type="match status" value="1"/>
</dbReference>
<protein>
    <submittedName>
        <fullName evidence="1">Hcp1 family type VI secretion system effector</fullName>
    </submittedName>
</protein>
<dbReference type="STRING" id="1674920.ACR52_10060"/>
<dbReference type="RefSeq" id="WP_048723567.1">
    <property type="nucleotide sequence ID" value="NZ_JBJGXJ010000009.1"/>
</dbReference>